<dbReference type="OrthoDB" id="41492at2759"/>
<dbReference type="InterPro" id="IPR003462">
    <property type="entry name" value="ODC_Mu_crystall"/>
</dbReference>
<proteinExistence type="inferred from homology"/>
<dbReference type="PANTHER" id="PTHR13812">
    <property type="entry name" value="KETIMINE REDUCTASE MU-CRYSTALLIN"/>
    <property type="match status" value="1"/>
</dbReference>
<protein>
    <recommendedName>
        <fullName evidence="5">Ornithine cyclodeaminase</fullName>
    </recommendedName>
</protein>
<dbReference type="SUPFAM" id="SSF51735">
    <property type="entry name" value="NAD(P)-binding Rossmann-fold domains"/>
    <property type="match status" value="1"/>
</dbReference>
<dbReference type="PANTHER" id="PTHR13812:SF19">
    <property type="entry name" value="KETIMINE REDUCTASE MU-CRYSTALLIN"/>
    <property type="match status" value="1"/>
</dbReference>
<dbReference type="FunFam" id="3.40.50.720:FF:000577">
    <property type="entry name" value="Proline utilization protein PrnX, putative"/>
    <property type="match status" value="1"/>
</dbReference>
<comment type="similarity">
    <text evidence="1">Belongs to the ornithine cyclodeaminase/mu-crystallin family.</text>
</comment>
<dbReference type="GO" id="GO:0005737">
    <property type="term" value="C:cytoplasm"/>
    <property type="evidence" value="ECO:0007669"/>
    <property type="project" value="TreeGrafter"/>
</dbReference>
<dbReference type="Pfam" id="PF02423">
    <property type="entry name" value="OCD_Mu_crystall"/>
    <property type="match status" value="1"/>
</dbReference>
<organism evidence="3 4">
    <name type="scientific">Thelonectria olida</name>
    <dbReference type="NCBI Taxonomy" id="1576542"/>
    <lineage>
        <taxon>Eukaryota</taxon>
        <taxon>Fungi</taxon>
        <taxon>Dikarya</taxon>
        <taxon>Ascomycota</taxon>
        <taxon>Pezizomycotina</taxon>
        <taxon>Sordariomycetes</taxon>
        <taxon>Hypocreomycetidae</taxon>
        <taxon>Hypocreales</taxon>
        <taxon>Nectriaceae</taxon>
        <taxon>Thelonectria</taxon>
    </lineage>
</organism>
<gene>
    <name evidence="3" type="ORF">B0T10DRAFT_35951</name>
</gene>
<dbReference type="Gene3D" id="3.40.50.720">
    <property type="entry name" value="NAD(P)-binding Rossmann-like Domain"/>
    <property type="match status" value="1"/>
</dbReference>
<feature type="region of interest" description="Disordered" evidence="2">
    <location>
        <begin position="368"/>
        <end position="421"/>
    </location>
</feature>
<sequence>MTLTILSDEQVNTILESLTVEELDEFRKDLSSALHEFSTGVKAPEEAFQQPPRATTVHHETQVKTHYMAACGPTGMGCKVVSRLQLESPSSPGAARPIIANGVLTLFNPDGSPLGLVHPSALTAFRTALASACLLNRRNHVKTITVFGSGMQAYWHVRLALMMRGSTIRHVNVINRRFSSNAAGLLKKFATIPQHIKQREGWTEAQFGLLTPTFHEYQRLLKEQIREADVIYCCTPSQEDLFDGSILTSHEGRKKGRLIVAVGSHGAHMRELPDDLIQLAVKHYDRPHRHFHKHAQEGGVIVVDNLEGALKEAGEIIMGKVTPHQLVELGELVMLHRLAQEESDAEVSSQASIASDLDTLDINDRVPSMSTVFSPSNSTRSRSRSSSPAGSTGSDPRKSSSMFHLRKNSSSSSDAEKRKKEDGLARWLRDGTVIYKSVGLGLMDLVVGIHILKVAEDKKIGTCVEGF</sequence>
<reference evidence="3 4" key="1">
    <citation type="journal article" date="2021" name="Nat. Commun.">
        <title>Genetic determinants of endophytism in the Arabidopsis root mycobiome.</title>
        <authorList>
            <person name="Mesny F."/>
            <person name="Miyauchi S."/>
            <person name="Thiergart T."/>
            <person name="Pickel B."/>
            <person name="Atanasova L."/>
            <person name="Karlsson M."/>
            <person name="Huettel B."/>
            <person name="Barry K.W."/>
            <person name="Haridas S."/>
            <person name="Chen C."/>
            <person name="Bauer D."/>
            <person name="Andreopoulos W."/>
            <person name="Pangilinan J."/>
            <person name="LaButti K."/>
            <person name="Riley R."/>
            <person name="Lipzen A."/>
            <person name="Clum A."/>
            <person name="Drula E."/>
            <person name="Henrissat B."/>
            <person name="Kohler A."/>
            <person name="Grigoriev I.V."/>
            <person name="Martin F.M."/>
            <person name="Hacquard S."/>
        </authorList>
    </citation>
    <scope>NUCLEOTIDE SEQUENCE [LARGE SCALE GENOMIC DNA]</scope>
    <source>
        <strain evidence="3 4">MPI-CAGE-CH-0241</strain>
    </source>
</reference>
<evidence type="ECO:0000256" key="1">
    <source>
        <dbReference type="ARBA" id="ARBA00008903"/>
    </source>
</evidence>
<keyword evidence="4" id="KW-1185">Reference proteome</keyword>
<evidence type="ECO:0000313" key="3">
    <source>
        <dbReference type="EMBL" id="KAH6900728.1"/>
    </source>
</evidence>
<comment type="caution">
    <text evidence="3">The sequence shown here is derived from an EMBL/GenBank/DDBJ whole genome shotgun (WGS) entry which is preliminary data.</text>
</comment>
<name>A0A9P8WLN5_9HYPO</name>
<accession>A0A9P8WLN5</accession>
<dbReference type="AlphaFoldDB" id="A0A9P8WLN5"/>
<dbReference type="EMBL" id="JAGPYM010000001">
    <property type="protein sequence ID" value="KAH6900728.1"/>
    <property type="molecule type" value="Genomic_DNA"/>
</dbReference>
<evidence type="ECO:0000313" key="4">
    <source>
        <dbReference type="Proteomes" id="UP000777438"/>
    </source>
</evidence>
<dbReference type="Proteomes" id="UP000777438">
    <property type="component" value="Unassembled WGS sequence"/>
</dbReference>
<feature type="compositionally biased region" description="Low complexity" evidence="2">
    <location>
        <begin position="374"/>
        <end position="394"/>
    </location>
</feature>
<dbReference type="InterPro" id="IPR036291">
    <property type="entry name" value="NAD(P)-bd_dom_sf"/>
</dbReference>
<evidence type="ECO:0000256" key="2">
    <source>
        <dbReference type="SAM" id="MobiDB-lite"/>
    </source>
</evidence>
<evidence type="ECO:0008006" key="5">
    <source>
        <dbReference type="Google" id="ProtNLM"/>
    </source>
</evidence>